<dbReference type="Gene3D" id="1.10.260.40">
    <property type="entry name" value="lambda repressor-like DNA-binding domains"/>
    <property type="match status" value="1"/>
</dbReference>
<proteinExistence type="predicted"/>
<dbReference type="Proteomes" id="UP001139308">
    <property type="component" value="Unassembled WGS sequence"/>
</dbReference>
<dbReference type="InterPro" id="IPR028082">
    <property type="entry name" value="Peripla_BP_I"/>
</dbReference>
<accession>A0A9X1ULN1</accession>
<evidence type="ECO:0000313" key="6">
    <source>
        <dbReference type="EMBL" id="MCG5077512.1"/>
    </source>
</evidence>
<feature type="domain" description="HTH lacI-type" evidence="5">
    <location>
        <begin position="34"/>
        <end position="76"/>
    </location>
</feature>
<dbReference type="Gene3D" id="3.40.50.2300">
    <property type="match status" value="2"/>
</dbReference>
<dbReference type="CDD" id="cd06307">
    <property type="entry name" value="PBP1_sugar_binding"/>
    <property type="match status" value="1"/>
</dbReference>
<dbReference type="SUPFAM" id="SSF53822">
    <property type="entry name" value="Periplasmic binding protein-like I"/>
    <property type="match status" value="1"/>
</dbReference>
<dbReference type="PANTHER" id="PTHR30146">
    <property type="entry name" value="LACI-RELATED TRANSCRIPTIONAL REPRESSOR"/>
    <property type="match status" value="1"/>
</dbReference>
<dbReference type="AlphaFoldDB" id="A0A9X1ULN1"/>
<keyword evidence="2 6" id="KW-0238">DNA-binding</keyword>
<name>A0A9X1ULN1_9BURK</name>
<evidence type="ECO:0000256" key="3">
    <source>
        <dbReference type="ARBA" id="ARBA00023163"/>
    </source>
</evidence>
<dbReference type="RefSeq" id="WP_238467410.1">
    <property type="nucleotide sequence ID" value="NZ_JAKLJA010000037.1"/>
</dbReference>
<protein>
    <submittedName>
        <fullName evidence="6">LacI family DNA-binding transcriptional regulator</fullName>
    </submittedName>
</protein>
<reference evidence="6" key="1">
    <citation type="submission" date="2022-01" db="EMBL/GenBank/DDBJ databases">
        <title>Genome sequence and assembly of Parabukholderia sp. RG36.</title>
        <authorList>
            <person name="Chhetri G."/>
        </authorList>
    </citation>
    <scope>NUCLEOTIDE SEQUENCE</scope>
    <source>
        <strain evidence="6">RG36</strain>
    </source>
</reference>
<dbReference type="EMBL" id="JAKLJA010000037">
    <property type="protein sequence ID" value="MCG5077512.1"/>
    <property type="molecule type" value="Genomic_DNA"/>
</dbReference>
<evidence type="ECO:0000256" key="1">
    <source>
        <dbReference type="ARBA" id="ARBA00023015"/>
    </source>
</evidence>
<dbReference type="SMART" id="SM00354">
    <property type="entry name" value="HTH_LACI"/>
    <property type="match status" value="1"/>
</dbReference>
<dbReference type="PANTHER" id="PTHR30146:SF152">
    <property type="entry name" value="TRANSCRIPTIONAL REGULATORY PROTEIN"/>
    <property type="match status" value="1"/>
</dbReference>
<sequence>MANSTTQFFNTSAASHRERETDSSTSRQRRKKAPRFAEIAAEAGVSESTVDRVLNERGRVSYQARDKVIVAAMRLGVRRVLPEMWHGLRHIDVIMPINSTPMFQRLDYALRRSIQMLDRHIVVHRLTLKRDDDVSYAKAISSPPYRRSGLIVVGDSNERTLDAINEALGRGERVVSMVTELPNSLYVGVDNCVAGRTAAHMIGKLTRGKGRVLLLRGPYGAPDHEQRVIGFVRELKQAHPFLELEIAPQDTKDDADVCFRLVEASLNRGPLDAIYNTGCGNLGIREALRRRNLLGKLVWVAHEMHQTNAELLRHDHINLVIDQNPDAQVLYALQSVLSDDASSDLPKGNAGHTDISLFTMANVPEAPYTN</sequence>
<dbReference type="Pfam" id="PF00356">
    <property type="entry name" value="LacI"/>
    <property type="match status" value="1"/>
</dbReference>
<keyword evidence="1" id="KW-0805">Transcription regulation</keyword>
<dbReference type="CDD" id="cd01392">
    <property type="entry name" value="HTH_LacI"/>
    <property type="match status" value="1"/>
</dbReference>
<keyword evidence="3" id="KW-0804">Transcription</keyword>
<dbReference type="InterPro" id="IPR000843">
    <property type="entry name" value="HTH_LacI"/>
</dbReference>
<keyword evidence="7" id="KW-1185">Reference proteome</keyword>
<dbReference type="InterPro" id="IPR010982">
    <property type="entry name" value="Lambda_DNA-bd_dom_sf"/>
</dbReference>
<evidence type="ECO:0000313" key="7">
    <source>
        <dbReference type="Proteomes" id="UP001139308"/>
    </source>
</evidence>
<dbReference type="GO" id="GO:0000976">
    <property type="term" value="F:transcription cis-regulatory region binding"/>
    <property type="evidence" value="ECO:0007669"/>
    <property type="project" value="TreeGrafter"/>
</dbReference>
<feature type="compositionally biased region" description="Polar residues" evidence="4">
    <location>
        <begin position="1"/>
        <end position="14"/>
    </location>
</feature>
<dbReference type="InterPro" id="IPR025997">
    <property type="entry name" value="SBP_2_dom"/>
</dbReference>
<dbReference type="SUPFAM" id="SSF47413">
    <property type="entry name" value="lambda repressor-like DNA-binding domains"/>
    <property type="match status" value="1"/>
</dbReference>
<comment type="caution">
    <text evidence="6">The sequence shown here is derived from an EMBL/GenBank/DDBJ whole genome shotgun (WGS) entry which is preliminary data.</text>
</comment>
<dbReference type="GO" id="GO:0003700">
    <property type="term" value="F:DNA-binding transcription factor activity"/>
    <property type="evidence" value="ECO:0007669"/>
    <property type="project" value="TreeGrafter"/>
</dbReference>
<organism evidence="6 7">
    <name type="scientific">Paraburkholderia tagetis</name>
    <dbReference type="NCBI Taxonomy" id="2913261"/>
    <lineage>
        <taxon>Bacteria</taxon>
        <taxon>Pseudomonadati</taxon>
        <taxon>Pseudomonadota</taxon>
        <taxon>Betaproteobacteria</taxon>
        <taxon>Burkholderiales</taxon>
        <taxon>Burkholderiaceae</taxon>
        <taxon>Paraburkholderia</taxon>
    </lineage>
</organism>
<evidence type="ECO:0000256" key="2">
    <source>
        <dbReference type="ARBA" id="ARBA00023125"/>
    </source>
</evidence>
<feature type="region of interest" description="Disordered" evidence="4">
    <location>
        <begin position="1"/>
        <end position="34"/>
    </location>
</feature>
<evidence type="ECO:0000259" key="5">
    <source>
        <dbReference type="PROSITE" id="PS50932"/>
    </source>
</evidence>
<gene>
    <name evidence="6" type="ORF">L5014_29925</name>
</gene>
<dbReference type="Pfam" id="PF13407">
    <property type="entry name" value="Peripla_BP_4"/>
    <property type="match status" value="1"/>
</dbReference>
<dbReference type="PROSITE" id="PS50932">
    <property type="entry name" value="HTH_LACI_2"/>
    <property type="match status" value="1"/>
</dbReference>
<evidence type="ECO:0000256" key="4">
    <source>
        <dbReference type="SAM" id="MobiDB-lite"/>
    </source>
</evidence>